<dbReference type="GO" id="GO:0005524">
    <property type="term" value="F:ATP binding"/>
    <property type="evidence" value="ECO:0007669"/>
    <property type="project" value="UniProtKB-UniRule"/>
</dbReference>
<reference evidence="14" key="2">
    <citation type="journal article" date="2021" name="PeerJ">
        <title>Extensive microbial diversity within the chicken gut microbiome revealed by metagenomics and culture.</title>
        <authorList>
            <person name="Gilroy R."/>
            <person name="Ravi A."/>
            <person name="Getino M."/>
            <person name="Pursley I."/>
            <person name="Horton D.L."/>
            <person name="Alikhan N.F."/>
            <person name="Baker D."/>
            <person name="Gharbi K."/>
            <person name="Hall N."/>
            <person name="Watson M."/>
            <person name="Adriaenssens E.M."/>
            <person name="Foster-Nyarko E."/>
            <person name="Jarju S."/>
            <person name="Secka A."/>
            <person name="Antonio M."/>
            <person name="Oren A."/>
            <person name="Chaudhuri R.R."/>
            <person name="La Ragione R."/>
            <person name="Hildebrand F."/>
            <person name="Pallen M.J."/>
        </authorList>
    </citation>
    <scope>NUCLEOTIDE SEQUENCE</scope>
    <source>
        <strain evidence="14">ChiSjej6B24-2974</strain>
    </source>
</reference>
<accession>A0A9D0ZL47</accession>
<evidence type="ECO:0000256" key="8">
    <source>
        <dbReference type="ARBA" id="ARBA00034617"/>
    </source>
</evidence>
<dbReference type="Gene3D" id="1.10.10.160">
    <property type="match status" value="1"/>
</dbReference>
<dbReference type="GO" id="GO:0003677">
    <property type="term" value="F:DNA binding"/>
    <property type="evidence" value="ECO:0007669"/>
    <property type="project" value="UniProtKB-KW"/>
</dbReference>
<dbReference type="AlphaFoldDB" id="A0A9D0ZL47"/>
<comment type="similarity">
    <text evidence="1">Belongs to the helicase family. UvrD subfamily.</text>
</comment>
<dbReference type="SUPFAM" id="SSF89550">
    <property type="entry name" value="PHP domain-like"/>
    <property type="match status" value="1"/>
</dbReference>
<dbReference type="InterPro" id="IPR000212">
    <property type="entry name" value="DNA_helicase_UvrD/REP"/>
</dbReference>
<reference evidence="14" key="1">
    <citation type="submission" date="2020-10" db="EMBL/GenBank/DDBJ databases">
        <authorList>
            <person name="Gilroy R."/>
        </authorList>
    </citation>
    <scope>NUCLEOTIDE SEQUENCE</scope>
    <source>
        <strain evidence="14">ChiSjej6B24-2974</strain>
    </source>
</reference>
<dbReference type="GO" id="GO:0043138">
    <property type="term" value="F:3'-5' DNA helicase activity"/>
    <property type="evidence" value="ECO:0007669"/>
    <property type="project" value="UniProtKB-EC"/>
</dbReference>
<dbReference type="InterPro" id="IPR016195">
    <property type="entry name" value="Pol/histidinol_Pase-like"/>
</dbReference>
<evidence type="ECO:0000313" key="15">
    <source>
        <dbReference type="Proteomes" id="UP000824260"/>
    </source>
</evidence>
<dbReference type="InterPro" id="IPR013986">
    <property type="entry name" value="DExx_box_DNA_helicase_dom_sf"/>
</dbReference>
<dbReference type="PROSITE" id="PS51217">
    <property type="entry name" value="UVRD_HELICASE_CTER"/>
    <property type="match status" value="1"/>
</dbReference>
<feature type="binding site" evidence="11">
    <location>
        <begin position="473"/>
        <end position="480"/>
    </location>
    <ligand>
        <name>ATP</name>
        <dbReference type="ChEBI" id="CHEBI:30616"/>
    </ligand>
</feature>
<keyword evidence="7" id="KW-0413">Isomerase</keyword>
<comment type="catalytic activity">
    <reaction evidence="8">
        <text>Couples ATP hydrolysis with the unwinding of duplex DNA by translocating in the 3'-5' direction.</text>
        <dbReference type="EC" id="5.6.2.4"/>
    </reaction>
</comment>
<evidence type="ECO:0000313" key="14">
    <source>
        <dbReference type="EMBL" id="HIQ82172.1"/>
    </source>
</evidence>
<dbReference type="GO" id="GO:0016787">
    <property type="term" value="F:hydrolase activity"/>
    <property type="evidence" value="ECO:0007669"/>
    <property type="project" value="UniProtKB-UniRule"/>
</dbReference>
<dbReference type="PANTHER" id="PTHR11070">
    <property type="entry name" value="UVRD / RECB / PCRA DNA HELICASE FAMILY MEMBER"/>
    <property type="match status" value="1"/>
</dbReference>
<evidence type="ECO:0000256" key="10">
    <source>
        <dbReference type="ARBA" id="ARBA00048988"/>
    </source>
</evidence>
<evidence type="ECO:0000256" key="9">
    <source>
        <dbReference type="ARBA" id="ARBA00034808"/>
    </source>
</evidence>
<dbReference type="InterPro" id="IPR014017">
    <property type="entry name" value="DNA_helicase_UvrD-like_C"/>
</dbReference>
<feature type="domain" description="UvrD-like helicase C-terminal" evidence="13">
    <location>
        <begin position="700"/>
        <end position="955"/>
    </location>
</feature>
<comment type="caution">
    <text evidence="14">The sequence shown here is derived from an EMBL/GenBank/DDBJ whole genome shotgun (WGS) entry which is preliminary data.</text>
</comment>
<evidence type="ECO:0000256" key="1">
    <source>
        <dbReference type="ARBA" id="ARBA00009922"/>
    </source>
</evidence>
<dbReference type="Proteomes" id="UP000824260">
    <property type="component" value="Unassembled WGS sequence"/>
</dbReference>
<evidence type="ECO:0000256" key="4">
    <source>
        <dbReference type="ARBA" id="ARBA00022806"/>
    </source>
</evidence>
<gene>
    <name evidence="14" type="ORF">IAA52_03635</name>
</gene>
<keyword evidence="2 11" id="KW-0547">Nucleotide-binding</keyword>
<dbReference type="CDD" id="cd18807">
    <property type="entry name" value="SF1_C_UvrD"/>
    <property type="match status" value="1"/>
</dbReference>
<feature type="domain" description="UvrD-like helicase ATP-binding" evidence="12">
    <location>
        <begin position="452"/>
        <end position="699"/>
    </location>
</feature>
<name>A0A9D0ZL47_9FIRM</name>
<dbReference type="EMBL" id="DVFZ01000035">
    <property type="protein sequence ID" value="HIQ82172.1"/>
    <property type="molecule type" value="Genomic_DNA"/>
</dbReference>
<protein>
    <recommendedName>
        <fullName evidence="9">DNA 3'-5' helicase</fullName>
        <ecNumber evidence="9">5.6.2.4</ecNumber>
    </recommendedName>
</protein>
<dbReference type="CDD" id="cd19067">
    <property type="entry name" value="PfuEndoQ-like"/>
    <property type="match status" value="1"/>
</dbReference>
<dbReference type="Gene3D" id="1.10.486.10">
    <property type="entry name" value="PCRA, domain 4"/>
    <property type="match status" value="1"/>
</dbReference>
<evidence type="ECO:0000256" key="3">
    <source>
        <dbReference type="ARBA" id="ARBA00022801"/>
    </source>
</evidence>
<keyword evidence="6" id="KW-0238">DNA-binding</keyword>
<keyword evidence="4 11" id="KW-0347">Helicase</keyword>
<dbReference type="InterPro" id="IPR027417">
    <property type="entry name" value="P-loop_NTPase"/>
</dbReference>
<dbReference type="CDD" id="cd17932">
    <property type="entry name" value="DEXQc_UvrD"/>
    <property type="match status" value="1"/>
</dbReference>
<dbReference type="EC" id="5.6.2.4" evidence="9"/>
<dbReference type="PANTHER" id="PTHR11070:SF2">
    <property type="entry name" value="ATP-DEPENDENT DNA HELICASE SRS2"/>
    <property type="match status" value="1"/>
</dbReference>
<evidence type="ECO:0000256" key="2">
    <source>
        <dbReference type="ARBA" id="ARBA00022741"/>
    </source>
</evidence>
<evidence type="ECO:0000256" key="7">
    <source>
        <dbReference type="ARBA" id="ARBA00023235"/>
    </source>
</evidence>
<dbReference type="Pfam" id="PF13361">
    <property type="entry name" value="UvrD_C"/>
    <property type="match status" value="2"/>
</dbReference>
<dbReference type="SUPFAM" id="SSF52540">
    <property type="entry name" value="P-loop containing nucleoside triphosphate hydrolases"/>
    <property type="match status" value="1"/>
</dbReference>
<evidence type="ECO:0000256" key="5">
    <source>
        <dbReference type="ARBA" id="ARBA00022840"/>
    </source>
</evidence>
<evidence type="ECO:0000259" key="13">
    <source>
        <dbReference type="PROSITE" id="PS51217"/>
    </source>
</evidence>
<comment type="catalytic activity">
    <reaction evidence="10">
        <text>ATP + H2O = ADP + phosphate + H(+)</text>
        <dbReference type="Rhea" id="RHEA:13065"/>
        <dbReference type="ChEBI" id="CHEBI:15377"/>
        <dbReference type="ChEBI" id="CHEBI:15378"/>
        <dbReference type="ChEBI" id="CHEBI:30616"/>
        <dbReference type="ChEBI" id="CHEBI:43474"/>
        <dbReference type="ChEBI" id="CHEBI:456216"/>
        <dbReference type="EC" id="5.6.2.4"/>
    </reaction>
</comment>
<dbReference type="Pfam" id="PF00580">
    <property type="entry name" value="UvrD-helicase"/>
    <property type="match status" value="2"/>
</dbReference>
<proteinExistence type="inferred from homology"/>
<dbReference type="GO" id="GO:0000725">
    <property type="term" value="P:recombinational repair"/>
    <property type="evidence" value="ECO:0007669"/>
    <property type="project" value="TreeGrafter"/>
</dbReference>
<evidence type="ECO:0000256" key="6">
    <source>
        <dbReference type="ARBA" id="ARBA00023125"/>
    </source>
</evidence>
<keyword evidence="5 11" id="KW-0067">ATP-binding</keyword>
<dbReference type="PROSITE" id="PS51198">
    <property type="entry name" value="UVRD_HELICASE_ATP_BIND"/>
    <property type="match status" value="1"/>
</dbReference>
<evidence type="ECO:0000259" key="12">
    <source>
        <dbReference type="PROSITE" id="PS51198"/>
    </source>
</evidence>
<dbReference type="Gene3D" id="3.20.20.140">
    <property type="entry name" value="Metal-dependent hydrolases"/>
    <property type="match status" value="1"/>
</dbReference>
<organism evidence="14 15">
    <name type="scientific">Candidatus Pullichristensenella stercorigallinarum</name>
    <dbReference type="NCBI Taxonomy" id="2840909"/>
    <lineage>
        <taxon>Bacteria</taxon>
        <taxon>Bacillati</taxon>
        <taxon>Bacillota</taxon>
        <taxon>Clostridia</taxon>
        <taxon>Candidatus Pullichristensenella</taxon>
    </lineage>
</organism>
<keyword evidence="3 11" id="KW-0378">Hydrolase</keyword>
<sequence length="1039" mass="113073">MLIADLHIHSRFSRATSRECDAPHLDLWARRKGVGLLGTGDFTHPSWRKELSEVLEPAGEGVFALKKELRLPCEVAGEARFVLSAEISSIYKKDGRTRKVHNVILMPSFEAAERLSARLERIGNLHSDGRPILGLDCRDLLEMTLEACPEAMFIPAHIWTPHFSLLGAFSGFDSIEACFGDLSGQIHALETGLSSDPPMNWRVSNLDGRTLVSNSDAHSPAKLAREANMLSVEASYPALKRAIETGEGFEGTIEFFPEEGKYHLDGHRACDVCLEPSETMRLEGRCPACGRKITIGVKHRAELLSDRAEGCVPPACAKPFESLMPLPEVLASCMGVSAASKKVTERYFHLLTALGNELFILREAPLADVREAGGWALEEGIRRLRAGKVIRKSGYDGEYGVISLFAPGELEMLGGQMAMFDMSALPAKAKRTAPKSRKAVVPVSEASAPAARGLNEEQLRAVDSTARALAVIAGPGTGKTFTLVERIVRLLERGAKPAEITAVTFTNQAARELRARLESRLGARTAKALHIGTFHALCLRLLDDKPLLGEDGALEALYGLPELGKMRPRAALRAISEVKNGKSCAEAGVDEALVRAYQARLQALGARDLDDLLLDALEADVPTDRRFAHLLVDEFQDINAVQRALVRHWSAAGESLFVIGDPDQSIYGFRGADAHCFERLRAELPELETVALTVNYRSAPDILRRAAACISHNPGPARSLRPAAAEGMCVRLACADTAFSEAVWIAKEVARLAGGVDMLNATAGEREMRAFSEIAVLARTHRQLDLIEECLAHDGIPCLVAGREDYLDSEDTRGALAFFRSLAVPGDLASLRAALRLNWGLPEDIIRQAEAVEDAAARVDALRNRPEAAEYIRAVELLAPKISREKPGRLLRRWIGLRGTSDSLERLASAAEFHDTLPAFLSAMAIGEEADVRRRNGKARAAGAVTLMTLHGSKGLEFPVVFLAGAGEGVLPLTRPGLETDVEEERRLFFVGMTRAREDLIVTCPGAPSRFVSEMGEGLSAERVKSRARAPKVEQLSMF</sequence>
<evidence type="ECO:0000256" key="11">
    <source>
        <dbReference type="PROSITE-ProRule" id="PRU00560"/>
    </source>
</evidence>
<dbReference type="InterPro" id="IPR014016">
    <property type="entry name" value="UvrD-like_ATP-bd"/>
</dbReference>
<dbReference type="Gene3D" id="3.40.50.300">
    <property type="entry name" value="P-loop containing nucleotide triphosphate hydrolases"/>
    <property type="match status" value="2"/>
</dbReference>